<sequence length="1200" mass="135970">MTRTLFTLVLFGTFLCPSLAQALPAKEAWLAPRLAIDIFSFAGAIGLLLWVSQAAAKRRFYQGRGWRLIKIGLLLILVSIALDALGEFGFFIEAADEQSLFLIEGAEKIVGNLLGFGFVVWGLIEWVPTVSKFEKKGQEALENQKALETTQTLSELFFEQANEAFIVSDLKSLKLLKVNQQAAQRLGYSVEELLQHKSTDFSVELCPELLASRMQTLKEQGWIRFTSTLRHRNGHHIPVELTNSIVHFGEDLAIFSVLRDISEIKEAERTQKVEASRLENRVAQRTAELDQINKQYEEEIAKSKIQAQELFAQRRHLSQILDSLPLSVFIKDEEGRFRYVNRHFCTLYRKDPLAVLERNTIELFGEDIGGKLAAADQTVFETGQLLPFEVIFPAPNGQQIVVHGEKKLFDLPTGERMLLGYGSDITAQKQAEFNIRKERDKAQTYLDVAGVILVVIDKTGQVELINKKGCELLGYSEQEIVGQNWFERFVPPRLSQQISQISARIVSGDEKPVEYFENPVLTKAGEERIIAWNNRLIYDQAGQIAGHLSSGEDITKLRQDEEQLRQTNQFLSNIFNNTHLMIAYLDKDFKFLRVNDRFARAGGLETAFFKGKNFFQMFPHSSYKSIFEQVQREGGTYSQFAKPFDAFSMGSAKTRYWDWNLTPINDPQGQTEALVLILSEVTERENTQKALAQTAENLKRAQQVARIGSWYHNLNKDILLWSEETFTIFGLEPRQKTPEFQDFLELIYIEDRYGFEQAYNKAMPGTSIDIEYRIGIKGQIYWIRQIVEALFDESGELASRVGVVYDFTEKKRIEEQLIQAKEAAESANRAKSEFLANMSHEIRTPMNAIMGMTNLVLESELDQEQREFLNIVDNSANSLLSLINDILDLSKIESGKLEIERHPVKLATLFKEVIDTLEHRARQKNLALNCHLDPQLPQYIESDALRIRQVLINLIGNAIKFCKAGHVSMSVEELSRRRDIIILQFCVSDTGIGIAENKLEKIFESFGQAHTSTAREFGGTGLGLTISKRLVNLMGGEIWVTSRLGEGSNFYFTLRAHLADESRFLNQENPQDPLPDIRGLNFLLVEDNLVNQKLAILILKSGGGLVEVANNGREALIKLGEKKYDLVLMDVQMPVMDGLVCAKKIREGAGHWETGIPIIAMTANAFAEDRAACLAAGMNDYIAKPIKKTILFRTIAKYRP</sequence>
<dbReference type="InterPro" id="IPR011006">
    <property type="entry name" value="CheY-like_superfamily"/>
</dbReference>
<dbReference type="InterPro" id="IPR005467">
    <property type="entry name" value="His_kinase_dom"/>
</dbReference>
<evidence type="ECO:0000256" key="6">
    <source>
        <dbReference type="ARBA" id="ARBA00022777"/>
    </source>
</evidence>
<keyword evidence="4" id="KW-0808">Transferase</keyword>
<proteinExistence type="predicted"/>
<evidence type="ECO:0000259" key="15">
    <source>
        <dbReference type="PROSITE" id="PS50109"/>
    </source>
</evidence>
<dbReference type="PROSITE" id="PS50109">
    <property type="entry name" value="HIS_KIN"/>
    <property type="match status" value="1"/>
</dbReference>
<dbReference type="InterPro" id="IPR003661">
    <property type="entry name" value="HisK_dim/P_dom"/>
</dbReference>
<dbReference type="SMART" id="SM00387">
    <property type="entry name" value="HATPase_c"/>
    <property type="match status" value="1"/>
</dbReference>
<evidence type="ECO:0000256" key="14">
    <source>
        <dbReference type="SAM" id="SignalP"/>
    </source>
</evidence>
<evidence type="ECO:0000256" key="1">
    <source>
        <dbReference type="ARBA" id="ARBA00000085"/>
    </source>
</evidence>
<dbReference type="Pfam" id="PF00072">
    <property type="entry name" value="Response_reg"/>
    <property type="match status" value="1"/>
</dbReference>
<gene>
    <name evidence="19" type="ORF">A2527_06705</name>
</gene>
<dbReference type="EC" id="2.7.13.3" evidence="2"/>
<dbReference type="SMART" id="SM00091">
    <property type="entry name" value="PAS"/>
    <property type="match status" value="5"/>
</dbReference>
<feature type="modified residue" description="4-aspartylphosphate" evidence="11">
    <location>
        <position position="1130"/>
    </location>
</feature>
<dbReference type="PROSITE" id="PS50112">
    <property type="entry name" value="PAS"/>
    <property type="match status" value="3"/>
</dbReference>
<dbReference type="SUPFAM" id="SSF47384">
    <property type="entry name" value="Homodimeric domain of signal transducing histidine kinase"/>
    <property type="match status" value="1"/>
</dbReference>
<evidence type="ECO:0000256" key="7">
    <source>
        <dbReference type="ARBA" id="ARBA00022840"/>
    </source>
</evidence>
<evidence type="ECO:0000259" key="17">
    <source>
        <dbReference type="PROSITE" id="PS50112"/>
    </source>
</evidence>
<dbReference type="GO" id="GO:0000155">
    <property type="term" value="F:phosphorelay sensor kinase activity"/>
    <property type="evidence" value="ECO:0007669"/>
    <property type="project" value="InterPro"/>
</dbReference>
<evidence type="ECO:0000256" key="11">
    <source>
        <dbReference type="PROSITE-ProRule" id="PRU00169"/>
    </source>
</evidence>
<evidence type="ECO:0000256" key="13">
    <source>
        <dbReference type="SAM" id="Phobius"/>
    </source>
</evidence>
<feature type="domain" description="PAS" evidence="17">
    <location>
        <begin position="438"/>
        <end position="509"/>
    </location>
</feature>
<dbReference type="InterPro" id="IPR000014">
    <property type="entry name" value="PAS"/>
</dbReference>
<accession>A0A1F6GBQ3</accession>
<dbReference type="InterPro" id="IPR036097">
    <property type="entry name" value="HisK_dim/P_sf"/>
</dbReference>
<dbReference type="InterPro" id="IPR035965">
    <property type="entry name" value="PAS-like_dom_sf"/>
</dbReference>
<dbReference type="InterPro" id="IPR013655">
    <property type="entry name" value="PAS_fold_3"/>
</dbReference>
<dbReference type="Pfam" id="PF00512">
    <property type="entry name" value="HisKA"/>
    <property type="match status" value="1"/>
</dbReference>
<keyword evidence="6" id="KW-0418">Kinase</keyword>
<dbReference type="Gene3D" id="2.10.70.100">
    <property type="match status" value="1"/>
</dbReference>
<dbReference type="InterPro" id="IPR001610">
    <property type="entry name" value="PAC"/>
</dbReference>
<reference evidence="19 20" key="1">
    <citation type="journal article" date="2016" name="Nat. Commun.">
        <title>Thousands of microbial genomes shed light on interconnected biogeochemical processes in an aquifer system.</title>
        <authorList>
            <person name="Anantharaman K."/>
            <person name="Brown C.T."/>
            <person name="Hug L.A."/>
            <person name="Sharon I."/>
            <person name="Castelle C.J."/>
            <person name="Probst A.J."/>
            <person name="Thomas B.C."/>
            <person name="Singh A."/>
            <person name="Wilkins M.J."/>
            <person name="Karaoz U."/>
            <person name="Brodie E.L."/>
            <person name="Williams K.H."/>
            <person name="Hubbard S.S."/>
            <person name="Banfield J.F."/>
        </authorList>
    </citation>
    <scope>NUCLEOTIDE SEQUENCE [LARGE SCALE GENOMIC DNA]</scope>
</reference>
<feature type="transmembrane region" description="Helical" evidence="13">
    <location>
        <begin position="38"/>
        <end position="56"/>
    </location>
</feature>
<evidence type="ECO:0000256" key="4">
    <source>
        <dbReference type="ARBA" id="ARBA00022679"/>
    </source>
</evidence>
<dbReference type="SUPFAM" id="SSF52172">
    <property type="entry name" value="CheY-like"/>
    <property type="match status" value="1"/>
</dbReference>
<dbReference type="FunFam" id="1.10.287.130:FF:000002">
    <property type="entry name" value="Two-component osmosensing histidine kinase"/>
    <property type="match status" value="1"/>
</dbReference>
<dbReference type="SMART" id="SM00388">
    <property type="entry name" value="HisKA"/>
    <property type="match status" value="1"/>
</dbReference>
<dbReference type="CDD" id="cd00130">
    <property type="entry name" value="PAS"/>
    <property type="match status" value="5"/>
</dbReference>
<dbReference type="SUPFAM" id="SSF55785">
    <property type="entry name" value="PYP-like sensor domain (PAS domain)"/>
    <property type="match status" value="5"/>
</dbReference>
<dbReference type="Proteomes" id="UP000178449">
    <property type="component" value="Unassembled WGS sequence"/>
</dbReference>
<feature type="domain" description="PAS" evidence="17">
    <location>
        <begin position="150"/>
        <end position="194"/>
    </location>
</feature>
<keyword evidence="8" id="KW-0902">Two-component regulatory system</keyword>
<feature type="domain" description="PAC" evidence="18">
    <location>
        <begin position="766"/>
        <end position="819"/>
    </location>
</feature>
<dbReference type="Gene3D" id="3.30.450.20">
    <property type="entry name" value="PAS domain"/>
    <property type="match status" value="5"/>
</dbReference>
<dbReference type="CDD" id="cd17546">
    <property type="entry name" value="REC_hyHK_CKI1_RcsC-like"/>
    <property type="match status" value="1"/>
</dbReference>
<keyword evidence="3 11" id="KW-0597">Phosphoprotein</keyword>
<dbReference type="Pfam" id="PF08448">
    <property type="entry name" value="PAS_4"/>
    <property type="match status" value="3"/>
</dbReference>
<dbReference type="InterPro" id="IPR003594">
    <property type="entry name" value="HATPase_dom"/>
</dbReference>
<dbReference type="Gene3D" id="1.10.287.130">
    <property type="match status" value="1"/>
</dbReference>
<evidence type="ECO:0000256" key="12">
    <source>
        <dbReference type="SAM" id="Coils"/>
    </source>
</evidence>
<keyword evidence="12" id="KW-0175">Coiled coil</keyword>
<comment type="caution">
    <text evidence="19">The sequence shown here is derived from an EMBL/GenBank/DDBJ whole genome shotgun (WGS) entry which is preliminary data.</text>
</comment>
<keyword evidence="5" id="KW-0547">Nucleotide-binding</keyword>
<dbReference type="CDD" id="cd00082">
    <property type="entry name" value="HisKA"/>
    <property type="match status" value="1"/>
</dbReference>
<dbReference type="Gene3D" id="3.30.565.10">
    <property type="entry name" value="Histidine kinase-like ATPase, C-terminal domain"/>
    <property type="match status" value="1"/>
</dbReference>
<dbReference type="Pfam" id="PF08447">
    <property type="entry name" value="PAS_3"/>
    <property type="match status" value="1"/>
</dbReference>
<evidence type="ECO:0000256" key="8">
    <source>
        <dbReference type="ARBA" id="ARBA00023012"/>
    </source>
</evidence>
<dbReference type="EMBL" id="MFNE01000021">
    <property type="protein sequence ID" value="OGG95515.1"/>
    <property type="molecule type" value="Genomic_DNA"/>
</dbReference>
<evidence type="ECO:0000256" key="5">
    <source>
        <dbReference type="ARBA" id="ARBA00022741"/>
    </source>
</evidence>
<feature type="coiled-coil region" evidence="12">
    <location>
        <begin position="275"/>
        <end position="313"/>
    </location>
</feature>
<dbReference type="SMART" id="SM00448">
    <property type="entry name" value="REC"/>
    <property type="match status" value="1"/>
</dbReference>
<dbReference type="STRING" id="1817772.A2527_06705"/>
<evidence type="ECO:0000313" key="19">
    <source>
        <dbReference type="EMBL" id="OGG95515.1"/>
    </source>
</evidence>
<comment type="catalytic activity">
    <reaction evidence="1">
        <text>ATP + protein L-histidine = ADP + protein N-phospho-L-histidine.</text>
        <dbReference type="EC" id="2.7.13.3"/>
    </reaction>
</comment>
<dbReference type="CDD" id="cd16922">
    <property type="entry name" value="HATPase_EvgS-ArcB-TorS-like"/>
    <property type="match status" value="1"/>
</dbReference>
<dbReference type="Pfam" id="PF02518">
    <property type="entry name" value="HATPase_c"/>
    <property type="match status" value="1"/>
</dbReference>
<evidence type="ECO:0000259" key="18">
    <source>
        <dbReference type="PROSITE" id="PS50113"/>
    </source>
</evidence>
<keyword evidence="14" id="KW-0732">Signal</keyword>
<dbReference type="InterPro" id="IPR013656">
    <property type="entry name" value="PAS_4"/>
</dbReference>
<protein>
    <recommendedName>
        <fullName evidence="10">Sensory/regulatory protein RpfC</fullName>
        <ecNumber evidence="2">2.7.13.3</ecNumber>
    </recommendedName>
</protein>
<evidence type="ECO:0000313" key="20">
    <source>
        <dbReference type="Proteomes" id="UP000178449"/>
    </source>
</evidence>
<feature type="domain" description="Histidine kinase" evidence="15">
    <location>
        <begin position="837"/>
        <end position="1058"/>
    </location>
</feature>
<dbReference type="InterPro" id="IPR004358">
    <property type="entry name" value="Sig_transdc_His_kin-like_C"/>
</dbReference>
<feature type="domain" description="PAS" evidence="17">
    <location>
        <begin position="313"/>
        <end position="383"/>
    </location>
</feature>
<dbReference type="Gene3D" id="3.40.50.2300">
    <property type="match status" value="1"/>
</dbReference>
<keyword evidence="13" id="KW-0812">Transmembrane</keyword>
<keyword evidence="13" id="KW-0472">Membrane</keyword>
<evidence type="ECO:0000256" key="3">
    <source>
        <dbReference type="ARBA" id="ARBA00022553"/>
    </source>
</evidence>
<dbReference type="InterPro" id="IPR000700">
    <property type="entry name" value="PAS-assoc_C"/>
</dbReference>
<dbReference type="PROSITE" id="PS50113">
    <property type="entry name" value="PAC"/>
    <property type="match status" value="2"/>
</dbReference>
<dbReference type="FunFam" id="3.30.565.10:FF:000010">
    <property type="entry name" value="Sensor histidine kinase RcsC"/>
    <property type="match status" value="1"/>
</dbReference>
<dbReference type="NCBIfam" id="TIGR00229">
    <property type="entry name" value="sensory_box"/>
    <property type="match status" value="4"/>
</dbReference>
<dbReference type="InterPro" id="IPR036890">
    <property type="entry name" value="HATPase_C_sf"/>
</dbReference>
<feature type="signal peptide" evidence="14">
    <location>
        <begin position="1"/>
        <end position="22"/>
    </location>
</feature>
<dbReference type="PANTHER" id="PTHR45339:SF1">
    <property type="entry name" value="HYBRID SIGNAL TRANSDUCTION HISTIDINE KINASE J"/>
    <property type="match status" value="1"/>
</dbReference>
<dbReference type="GO" id="GO:0005524">
    <property type="term" value="F:ATP binding"/>
    <property type="evidence" value="ECO:0007669"/>
    <property type="project" value="UniProtKB-KW"/>
</dbReference>
<keyword evidence="13" id="KW-1133">Transmembrane helix</keyword>
<feature type="domain" description="PAC" evidence="18">
    <location>
        <begin position="514"/>
        <end position="566"/>
    </location>
</feature>
<keyword evidence="7" id="KW-0067">ATP-binding</keyword>
<evidence type="ECO:0000256" key="2">
    <source>
        <dbReference type="ARBA" id="ARBA00012438"/>
    </source>
</evidence>
<dbReference type="SUPFAM" id="SSF55874">
    <property type="entry name" value="ATPase domain of HSP90 chaperone/DNA topoisomerase II/histidine kinase"/>
    <property type="match status" value="1"/>
</dbReference>
<comment type="subunit">
    <text evidence="9">At low DSF concentrations, interacts with RpfF.</text>
</comment>
<dbReference type="InterPro" id="IPR001789">
    <property type="entry name" value="Sig_transdc_resp-reg_receiver"/>
</dbReference>
<feature type="transmembrane region" description="Helical" evidence="13">
    <location>
        <begin position="68"/>
        <end position="92"/>
    </location>
</feature>
<evidence type="ECO:0000256" key="10">
    <source>
        <dbReference type="ARBA" id="ARBA00068150"/>
    </source>
</evidence>
<dbReference type="Pfam" id="PF13426">
    <property type="entry name" value="PAS_9"/>
    <property type="match status" value="1"/>
</dbReference>
<evidence type="ECO:0000256" key="9">
    <source>
        <dbReference type="ARBA" id="ARBA00064003"/>
    </source>
</evidence>
<evidence type="ECO:0000259" key="16">
    <source>
        <dbReference type="PROSITE" id="PS50110"/>
    </source>
</evidence>
<dbReference type="SMART" id="SM00086">
    <property type="entry name" value="PAC"/>
    <property type="match status" value="3"/>
</dbReference>
<dbReference type="PRINTS" id="PR00344">
    <property type="entry name" value="BCTRLSENSOR"/>
</dbReference>
<feature type="chain" id="PRO_5009524607" description="Sensory/regulatory protein RpfC" evidence="14">
    <location>
        <begin position="23"/>
        <end position="1200"/>
    </location>
</feature>
<dbReference type="PANTHER" id="PTHR45339">
    <property type="entry name" value="HYBRID SIGNAL TRANSDUCTION HISTIDINE KINASE J"/>
    <property type="match status" value="1"/>
</dbReference>
<dbReference type="PROSITE" id="PS50110">
    <property type="entry name" value="RESPONSE_REGULATORY"/>
    <property type="match status" value="1"/>
</dbReference>
<feature type="domain" description="Response regulatory" evidence="16">
    <location>
        <begin position="1081"/>
        <end position="1199"/>
    </location>
</feature>
<organism evidence="19 20">
    <name type="scientific">Candidatus Lambdaproteobacteria bacterium RIFOXYD2_FULL_50_16</name>
    <dbReference type="NCBI Taxonomy" id="1817772"/>
    <lineage>
        <taxon>Bacteria</taxon>
        <taxon>Pseudomonadati</taxon>
        <taxon>Pseudomonadota</taxon>
        <taxon>Candidatus Lambdaproteobacteria</taxon>
    </lineage>
</organism>
<dbReference type="AlphaFoldDB" id="A0A1F6GBQ3"/>
<name>A0A1F6GBQ3_9PROT</name>